<dbReference type="Gene3D" id="1.20.1640.10">
    <property type="entry name" value="Multidrug efflux transporter AcrB transmembrane domain"/>
    <property type="match status" value="4"/>
</dbReference>
<keyword evidence="1" id="KW-1133">Transmembrane helix</keyword>
<sequence>MNFSNPKPTRRERFNISRLAIQHSPIVIGFWLAVTIAGLLALSSLKYALFPDITFPVIVVNAQAPVETVIDTQNQLTIPIEQPLKKIEGFRDVGSTTYPGRGIVNIFFAVGTPLKSASEDVEKTLAQLKPSLPSGSSYEVIPINLNESGVISYALLSDQKSLEELTAIAHQKIIPKIAKLPGILKVNLLGDTSSIDSQKTEKSSPLTRQYPTLVRFNGQEGLAIEVIKTSRANTLEVVRQVEQNIQQIQPELSDVRLVLAETQAEYIRESTRATIDALIEAIVLAVLVIIPFLRSFRATVIASLAIPISLLATCIIMAIFGFNLETITLLALALVIGIVVDDAIVDVENISRHIEQGKSPKEAAILGTNEIGLSVTASTLTIAAVFIPVAFMAGPVGKFFKPFGLTVSAAVIFSLLVARTLTPVLASRWLKPKKPEKNGHNYLDSGIINHYRQLLRWSLHHRKMVIGIALISFIVGVGLIPLIPKGFIPPLDRGEFNIVYTAPLPKRLLELKSLPKQVENNSASQEGGFDWISQLASSPQTFLLRKTLRVGKEFEESLQKITEIKSVYTIAGLQGEPTKGKIYVTLKHDRQLNTQQVQDVVRQNLPKPKGVIFSVEDIPFIETEAEKPLQIAIKGDNYTQLQAAAQTLKTRVEKLPGLKDVALSNQDDQAANGYKLERLNGQGVIYLSANLSPKLGLEDAALDVEKTAKTILPQGVILQRWGSAAQSDDVLMSFGKTLAVAILLMLLVLILLFGRILEPLVVILSLPLSIVGAMLGLLITQSDFGIISLIGLIFLVGLLDKNAVLLLDYINQLRSAGKTREEAIIETGAIRLRPIIMTTASTILGMVPLALGWGAGSELRQPMAVAIIGGLITSTLLSLIVVPVLYSVLEDGWLKMVKTHK</sequence>
<feature type="transmembrane region" description="Helical" evidence="1">
    <location>
        <begin position="327"/>
        <end position="350"/>
    </location>
</feature>
<dbReference type="AlphaFoldDB" id="E0UFI6"/>
<feature type="transmembrane region" description="Helical" evidence="1">
    <location>
        <begin position="863"/>
        <end position="889"/>
    </location>
</feature>
<dbReference type="SUPFAM" id="SSF82693">
    <property type="entry name" value="Multidrug efflux transporter AcrB pore domain, PN1, PN2, PC1 and PC2 subdomains"/>
    <property type="match status" value="2"/>
</dbReference>
<organism evidence="2 3">
    <name type="scientific">Gloeothece verrucosa (strain PCC 7822)</name>
    <name type="common">Cyanothece sp. (strain PCC 7822)</name>
    <dbReference type="NCBI Taxonomy" id="497965"/>
    <lineage>
        <taxon>Bacteria</taxon>
        <taxon>Bacillati</taxon>
        <taxon>Cyanobacteriota</taxon>
        <taxon>Cyanophyceae</taxon>
        <taxon>Oscillatoriophycideae</taxon>
        <taxon>Chroococcales</taxon>
        <taxon>Aphanothecaceae</taxon>
        <taxon>Gloeothece</taxon>
        <taxon>Gloeothece verrucosa</taxon>
    </lineage>
</organism>
<dbReference type="GO" id="GO:0042910">
    <property type="term" value="F:xenobiotic transmembrane transporter activity"/>
    <property type="evidence" value="ECO:0007669"/>
    <property type="project" value="TreeGrafter"/>
</dbReference>
<dbReference type="PANTHER" id="PTHR32063">
    <property type="match status" value="1"/>
</dbReference>
<dbReference type="Pfam" id="PF00873">
    <property type="entry name" value="ACR_tran"/>
    <property type="match status" value="3"/>
</dbReference>
<dbReference type="SUPFAM" id="SSF82866">
    <property type="entry name" value="Multidrug efflux transporter AcrB transmembrane domain"/>
    <property type="match status" value="2"/>
</dbReference>
<name>E0UFI6_GLOV7</name>
<dbReference type="Gene3D" id="3.30.70.1320">
    <property type="entry name" value="Multidrug efflux transporter AcrB pore domain like"/>
    <property type="match status" value="2"/>
</dbReference>
<feature type="transmembrane region" description="Helical" evidence="1">
    <location>
        <begin position="464"/>
        <end position="483"/>
    </location>
</feature>
<dbReference type="GO" id="GO:0005886">
    <property type="term" value="C:plasma membrane"/>
    <property type="evidence" value="ECO:0007669"/>
    <property type="project" value="TreeGrafter"/>
</dbReference>
<dbReference type="eggNOG" id="COG0841">
    <property type="taxonomic scope" value="Bacteria"/>
</dbReference>
<dbReference type="RefSeq" id="WP_013324720.1">
    <property type="nucleotide sequence ID" value="NC_014501.1"/>
</dbReference>
<dbReference type="Gene3D" id="3.30.70.1430">
    <property type="entry name" value="Multidrug efflux transporter AcrB pore domain"/>
    <property type="match status" value="3"/>
</dbReference>
<dbReference type="InterPro" id="IPR001036">
    <property type="entry name" value="Acrflvin-R"/>
</dbReference>
<feature type="transmembrane region" description="Helical" evidence="1">
    <location>
        <begin position="760"/>
        <end position="780"/>
    </location>
</feature>
<evidence type="ECO:0000313" key="2">
    <source>
        <dbReference type="EMBL" id="ADN16680.1"/>
    </source>
</evidence>
<gene>
    <name evidence="2" type="ordered locus">Cyan7822_4777</name>
</gene>
<keyword evidence="1" id="KW-0472">Membrane</keyword>
<feature type="transmembrane region" description="Helical" evidence="1">
    <location>
        <begin position="786"/>
        <end position="810"/>
    </location>
</feature>
<dbReference type="STRING" id="497965.Cyan7822_4777"/>
<dbReference type="KEGG" id="cyj:Cyan7822_4777"/>
<proteinExistence type="predicted"/>
<reference evidence="3" key="1">
    <citation type="journal article" date="2011" name="MBio">
        <title>Novel metabolic attributes of the genus Cyanothece, comprising a group of unicellular nitrogen-fixing Cyanobacteria.</title>
        <authorList>
            <person name="Bandyopadhyay A."/>
            <person name="Elvitigala T."/>
            <person name="Welsh E."/>
            <person name="Stockel J."/>
            <person name="Liberton M."/>
            <person name="Min H."/>
            <person name="Sherman L.A."/>
            <person name="Pakrasi H.B."/>
        </authorList>
    </citation>
    <scope>NUCLEOTIDE SEQUENCE [LARGE SCALE GENOMIC DNA]</scope>
    <source>
        <strain evidence="3">PCC 7822</strain>
    </source>
</reference>
<dbReference type="Gene3D" id="3.30.70.1440">
    <property type="entry name" value="Multidrug efflux transporter AcrB pore domain"/>
    <property type="match status" value="2"/>
</dbReference>
<keyword evidence="1" id="KW-0812">Transmembrane</keyword>
<dbReference type="EMBL" id="CP002198">
    <property type="protein sequence ID" value="ADN16680.1"/>
    <property type="molecule type" value="Genomic_DNA"/>
</dbReference>
<keyword evidence="3" id="KW-1185">Reference proteome</keyword>
<accession>E0UFI6</accession>
<evidence type="ECO:0000313" key="3">
    <source>
        <dbReference type="Proteomes" id="UP000008206"/>
    </source>
</evidence>
<dbReference type="Proteomes" id="UP000008206">
    <property type="component" value="Chromosome"/>
</dbReference>
<feature type="transmembrane region" description="Helical" evidence="1">
    <location>
        <begin position="371"/>
        <end position="391"/>
    </location>
</feature>
<evidence type="ECO:0000256" key="1">
    <source>
        <dbReference type="SAM" id="Phobius"/>
    </source>
</evidence>
<dbReference type="OrthoDB" id="9791035at2"/>
<feature type="transmembrane region" description="Helical" evidence="1">
    <location>
        <begin position="830"/>
        <end position="851"/>
    </location>
</feature>
<feature type="transmembrane region" description="Helical" evidence="1">
    <location>
        <begin position="300"/>
        <end position="321"/>
    </location>
</feature>
<protein>
    <submittedName>
        <fullName evidence="2">Acriflavin resistance protein</fullName>
    </submittedName>
</protein>
<dbReference type="HOGENOM" id="CLU_002755_1_2_3"/>
<dbReference type="PANTHER" id="PTHR32063:SF0">
    <property type="entry name" value="SWARMING MOTILITY PROTEIN SWRC"/>
    <property type="match status" value="1"/>
</dbReference>
<feature type="transmembrane region" description="Helical" evidence="1">
    <location>
        <begin position="403"/>
        <end position="426"/>
    </location>
</feature>
<feature type="transmembrane region" description="Helical" evidence="1">
    <location>
        <begin position="730"/>
        <end position="753"/>
    </location>
</feature>
<feature type="transmembrane region" description="Helical" evidence="1">
    <location>
        <begin position="20"/>
        <end position="42"/>
    </location>
</feature>
<feature type="transmembrane region" description="Helical" evidence="1">
    <location>
        <begin position="273"/>
        <end position="293"/>
    </location>
</feature>